<feature type="domain" description="GGDEF" evidence="2">
    <location>
        <begin position="150"/>
        <end position="282"/>
    </location>
</feature>
<dbReference type="Gene3D" id="3.30.70.270">
    <property type="match status" value="1"/>
</dbReference>
<dbReference type="GO" id="GO:0071111">
    <property type="term" value="F:cyclic-guanylate-specific phosphodiesterase activity"/>
    <property type="evidence" value="ECO:0007669"/>
    <property type="project" value="InterPro"/>
</dbReference>
<dbReference type="OrthoDB" id="9176779at2"/>
<dbReference type="InterPro" id="IPR035919">
    <property type="entry name" value="EAL_sf"/>
</dbReference>
<accession>A0A4R3I9P7</accession>
<evidence type="ECO:0000259" key="1">
    <source>
        <dbReference type="PROSITE" id="PS50883"/>
    </source>
</evidence>
<dbReference type="Pfam" id="PF00990">
    <property type="entry name" value="GGDEF"/>
    <property type="match status" value="1"/>
</dbReference>
<dbReference type="PANTHER" id="PTHR33121:SF70">
    <property type="entry name" value="SIGNALING PROTEIN YKOW"/>
    <property type="match status" value="1"/>
</dbReference>
<dbReference type="InterPro" id="IPR050706">
    <property type="entry name" value="Cyclic-di-GMP_PDE-like"/>
</dbReference>
<dbReference type="InterPro" id="IPR043128">
    <property type="entry name" value="Rev_trsase/Diguanyl_cyclase"/>
</dbReference>
<proteinExistence type="predicted"/>
<dbReference type="Pfam" id="PF00563">
    <property type="entry name" value="EAL"/>
    <property type="match status" value="1"/>
</dbReference>
<keyword evidence="4" id="KW-1185">Reference proteome</keyword>
<dbReference type="CDD" id="cd01949">
    <property type="entry name" value="GGDEF"/>
    <property type="match status" value="1"/>
</dbReference>
<dbReference type="EMBL" id="SLZR01000002">
    <property type="protein sequence ID" value="TCS43129.1"/>
    <property type="molecule type" value="Genomic_DNA"/>
</dbReference>
<dbReference type="InterPro" id="IPR000160">
    <property type="entry name" value="GGDEF_dom"/>
</dbReference>
<protein>
    <submittedName>
        <fullName evidence="3">Diguanylate cyclase (GGDEF)-like protein</fullName>
    </submittedName>
</protein>
<dbReference type="SUPFAM" id="SSF55073">
    <property type="entry name" value="Nucleotide cyclase"/>
    <property type="match status" value="1"/>
</dbReference>
<dbReference type="Proteomes" id="UP000295793">
    <property type="component" value="Unassembled WGS sequence"/>
</dbReference>
<comment type="caution">
    <text evidence="3">The sequence shown here is derived from an EMBL/GenBank/DDBJ whole genome shotgun (WGS) entry which is preliminary data.</text>
</comment>
<feature type="domain" description="EAL" evidence="1">
    <location>
        <begin position="291"/>
        <end position="548"/>
    </location>
</feature>
<name>A0A4R3I9P7_9GAMM</name>
<dbReference type="AlphaFoldDB" id="A0A4R3I9P7"/>
<gene>
    <name evidence="3" type="ORF">BCF53_102154</name>
</gene>
<dbReference type="PROSITE" id="PS50883">
    <property type="entry name" value="EAL"/>
    <property type="match status" value="1"/>
</dbReference>
<dbReference type="NCBIfam" id="TIGR00254">
    <property type="entry name" value="GGDEF"/>
    <property type="match status" value="1"/>
</dbReference>
<sequence>MALSSRQIESGYKSIVDEFSKPVALFEDSQGLIYANQQFNGQFSQPVSALDDLLPDLNFQNLDDKLEYQPELGGWVGELKSQHCNRPYLIKVVQMVNSVRPRYIVVLEPRSFKVVAGKSRAQLDGLTQLPNRYSFLEILEQRIAKAQGKPEFAVLYLDIDHFKDINELYGHDAGDHLLTFCAEKVRGLLRHYDVLGRLSGDEFAAIVDCRESHEMQYLCHRIMRYFERPFFMSGQRYQLTVSIGVVFYPEQGETAQQMIINAEKAMFTAKRRGRAQYQLFDRKQSLKIEKQQRIAESMRHVLTSEEEQFSAVYQPLYHLQSGEFIGVEVLARWHSPEFGAVSPGEFIPLAESRGLINQLSCRIFKVIKDDILSQQLSTEGRKPILAVNVSAQQISDEDFERKLIRFHEQVAESGWQLEVELTETQLMSMSDVIIDRLGTWQSYGMRIAIDDFGTGYSCLAYLHMLPVNKLKIDRQFLQAETKSRKEDEIMYAIMSMARALNIEVLAEGIETTEQFRRLQKLGCSTGQGFGLARPQAWRSELMGALPLK</sequence>
<evidence type="ECO:0000313" key="4">
    <source>
        <dbReference type="Proteomes" id="UP000295793"/>
    </source>
</evidence>
<reference evidence="3 4" key="1">
    <citation type="submission" date="2019-03" db="EMBL/GenBank/DDBJ databases">
        <title>Genomic Encyclopedia of Archaeal and Bacterial Type Strains, Phase II (KMG-II): from individual species to whole genera.</title>
        <authorList>
            <person name="Goeker M."/>
        </authorList>
    </citation>
    <scope>NUCLEOTIDE SEQUENCE [LARGE SCALE GENOMIC DNA]</scope>
    <source>
        <strain evidence="3 4">DSM 15388</strain>
    </source>
</reference>
<dbReference type="SMART" id="SM00052">
    <property type="entry name" value="EAL"/>
    <property type="match status" value="1"/>
</dbReference>
<evidence type="ECO:0000313" key="3">
    <source>
        <dbReference type="EMBL" id="TCS43129.1"/>
    </source>
</evidence>
<dbReference type="InterPro" id="IPR029787">
    <property type="entry name" value="Nucleotide_cyclase"/>
</dbReference>
<dbReference type="PANTHER" id="PTHR33121">
    <property type="entry name" value="CYCLIC DI-GMP PHOSPHODIESTERASE PDEF"/>
    <property type="match status" value="1"/>
</dbReference>
<organism evidence="3 4">
    <name type="scientific">Reinekea marinisedimentorum</name>
    <dbReference type="NCBI Taxonomy" id="230495"/>
    <lineage>
        <taxon>Bacteria</taxon>
        <taxon>Pseudomonadati</taxon>
        <taxon>Pseudomonadota</taxon>
        <taxon>Gammaproteobacteria</taxon>
        <taxon>Oceanospirillales</taxon>
        <taxon>Saccharospirillaceae</taxon>
        <taxon>Reinekea</taxon>
    </lineage>
</organism>
<dbReference type="SMART" id="SM00267">
    <property type="entry name" value="GGDEF"/>
    <property type="match status" value="1"/>
</dbReference>
<dbReference type="RefSeq" id="WP_132699784.1">
    <property type="nucleotide sequence ID" value="NZ_SLZR01000002.1"/>
</dbReference>
<dbReference type="PROSITE" id="PS50887">
    <property type="entry name" value="GGDEF"/>
    <property type="match status" value="1"/>
</dbReference>
<dbReference type="SUPFAM" id="SSF141868">
    <property type="entry name" value="EAL domain-like"/>
    <property type="match status" value="1"/>
</dbReference>
<evidence type="ECO:0000259" key="2">
    <source>
        <dbReference type="PROSITE" id="PS50887"/>
    </source>
</evidence>
<dbReference type="Gene3D" id="3.20.20.450">
    <property type="entry name" value="EAL domain"/>
    <property type="match status" value="1"/>
</dbReference>
<dbReference type="CDD" id="cd01948">
    <property type="entry name" value="EAL"/>
    <property type="match status" value="1"/>
</dbReference>
<dbReference type="InterPro" id="IPR001633">
    <property type="entry name" value="EAL_dom"/>
</dbReference>